<dbReference type="GO" id="GO:0004827">
    <property type="term" value="F:proline-tRNA ligase activity"/>
    <property type="evidence" value="ECO:0007669"/>
    <property type="project" value="TreeGrafter"/>
</dbReference>
<protein>
    <recommendedName>
        <fullName evidence="5">Anticodon-binding domain-containing protein</fullName>
    </recommendedName>
</protein>
<feature type="domain" description="Aminoacyl-tRNA synthetase class II (G/ P/ S/T)" evidence="1">
    <location>
        <begin position="2"/>
        <end position="152"/>
    </location>
</feature>
<dbReference type="InterPro" id="IPR045864">
    <property type="entry name" value="aa-tRNA-synth_II/BPL/LPL"/>
</dbReference>
<dbReference type="STRING" id="947166.A0A1D1V1T1"/>
<sequence>MMNDLYTFDNSEAAARESYVAICLAYDKILRRLELSYVKAKGSVGSMGGSESHEFLLPCDTVGEDTVLVCQSCHAAINAELQSDGTEPSCQECSSKNSTSGRAIEIAHAFLLDKKYSAQFSAEFTSPDGKPHPLQMGCFGIGVTRLISAAVEVLSSSEEIRWPRAIAPYLVCVISPKAGSKEALAVGPLPEILSQQLSELPHMDDEIVLDDRQDLTIGKRLMDAKKSGYPAIVVIGKTAAEDVPKFEVRFRHDPNLVLSLTSSDLLDFFRAQEVLLSGIGTVALRGS</sequence>
<dbReference type="InterPro" id="IPR004154">
    <property type="entry name" value="Anticodon-bd"/>
</dbReference>
<evidence type="ECO:0000313" key="4">
    <source>
        <dbReference type="Proteomes" id="UP000186922"/>
    </source>
</evidence>
<dbReference type="Gene3D" id="3.30.930.10">
    <property type="entry name" value="Bira Bifunctional Protein, Domain 2"/>
    <property type="match status" value="1"/>
</dbReference>
<dbReference type="InterPro" id="IPR050062">
    <property type="entry name" value="Pro-tRNA_synthetase"/>
</dbReference>
<accession>A0A1D1V1T1</accession>
<gene>
    <name evidence="3" type="primary">RvY_06512-1</name>
    <name evidence="3" type="synonym">RvY_06512.1</name>
    <name evidence="3" type="ORF">RvY_06512</name>
</gene>
<dbReference type="EMBL" id="BDGG01000003">
    <property type="protein sequence ID" value="GAU94800.1"/>
    <property type="molecule type" value="Genomic_DNA"/>
</dbReference>
<evidence type="ECO:0000259" key="2">
    <source>
        <dbReference type="Pfam" id="PF03129"/>
    </source>
</evidence>
<evidence type="ECO:0008006" key="5">
    <source>
        <dbReference type="Google" id="ProtNLM"/>
    </source>
</evidence>
<dbReference type="SUPFAM" id="SSF52954">
    <property type="entry name" value="Class II aaRS ABD-related"/>
    <property type="match status" value="1"/>
</dbReference>
<dbReference type="Pfam" id="PF03129">
    <property type="entry name" value="HGTP_anticodon"/>
    <property type="match status" value="1"/>
</dbReference>
<evidence type="ECO:0000313" key="3">
    <source>
        <dbReference type="EMBL" id="GAU94800.1"/>
    </source>
</evidence>
<dbReference type="GO" id="GO:0006433">
    <property type="term" value="P:prolyl-tRNA aminoacylation"/>
    <property type="evidence" value="ECO:0007669"/>
    <property type="project" value="TreeGrafter"/>
</dbReference>
<dbReference type="Pfam" id="PF00587">
    <property type="entry name" value="tRNA-synt_2b"/>
    <property type="match status" value="1"/>
</dbReference>
<dbReference type="InterPro" id="IPR036621">
    <property type="entry name" value="Anticodon-bd_dom_sf"/>
</dbReference>
<dbReference type="InterPro" id="IPR002314">
    <property type="entry name" value="aa-tRNA-synt_IIb"/>
</dbReference>
<dbReference type="PANTHER" id="PTHR42753:SF10">
    <property type="entry name" value="PROLINE--TRNA LIGASE, MITOCHONDRIAL-RELATED"/>
    <property type="match status" value="1"/>
</dbReference>
<dbReference type="PANTHER" id="PTHR42753">
    <property type="entry name" value="MITOCHONDRIAL RIBOSOME PROTEIN L39/PROLYL-TRNA LIGASE FAMILY MEMBER"/>
    <property type="match status" value="1"/>
</dbReference>
<dbReference type="Gene3D" id="3.40.50.800">
    <property type="entry name" value="Anticodon-binding domain"/>
    <property type="match status" value="1"/>
</dbReference>
<proteinExistence type="predicted"/>
<dbReference type="Proteomes" id="UP000186922">
    <property type="component" value="Unassembled WGS sequence"/>
</dbReference>
<dbReference type="SUPFAM" id="SSF55681">
    <property type="entry name" value="Class II aaRS and biotin synthetases"/>
    <property type="match status" value="1"/>
</dbReference>
<reference evidence="3 4" key="1">
    <citation type="journal article" date="2016" name="Nat. Commun.">
        <title>Extremotolerant tardigrade genome and improved radiotolerance of human cultured cells by tardigrade-unique protein.</title>
        <authorList>
            <person name="Hashimoto T."/>
            <person name="Horikawa D.D."/>
            <person name="Saito Y."/>
            <person name="Kuwahara H."/>
            <person name="Kozuka-Hata H."/>
            <person name="Shin-I T."/>
            <person name="Minakuchi Y."/>
            <person name="Ohishi K."/>
            <person name="Motoyama A."/>
            <person name="Aizu T."/>
            <person name="Enomoto A."/>
            <person name="Kondo K."/>
            <person name="Tanaka S."/>
            <person name="Hara Y."/>
            <person name="Koshikawa S."/>
            <person name="Sagara H."/>
            <person name="Miura T."/>
            <person name="Yokobori S."/>
            <person name="Miyagawa K."/>
            <person name="Suzuki Y."/>
            <person name="Kubo T."/>
            <person name="Oyama M."/>
            <person name="Kohara Y."/>
            <person name="Fujiyama A."/>
            <person name="Arakawa K."/>
            <person name="Katayama T."/>
            <person name="Toyoda A."/>
            <person name="Kunieda T."/>
        </authorList>
    </citation>
    <scope>NUCLEOTIDE SEQUENCE [LARGE SCALE GENOMIC DNA]</scope>
    <source>
        <strain evidence="3 4">YOKOZUNA-1</strain>
    </source>
</reference>
<dbReference type="OrthoDB" id="10267474at2759"/>
<dbReference type="GO" id="GO:0005739">
    <property type="term" value="C:mitochondrion"/>
    <property type="evidence" value="ECO:0007669"/>
    <property type="project" value="TreeGrafter"/>
</dbReference>
<name>A0A1D1V1T1_RAMVA</name>
<evidence type="ECO:0000259" key="1">
    <source>
        <dbReference type="Pfam" id="PF00587"/>
    </source>
</evidence>
<dbReference type="AlphaFoldDB" id="A0A1D1V1T1"/>
<comment type="caution">
    <text evidence="3">The sequence shown here is derived from an EMBL/GenBank/DDBJ whole genome shotgun (WGS) entry which is preliminary data.</text>
</comment>
<keyword evidence="4" id="KW-1185">Reference proteome</keyword>
<organism evidence="3 4">
    <name type="scientific">Ramazzottius varieornatus</name>
    <name type="common">Water bear</name>
    <name type="synonym">Tardigrade</name>
    <dbReference type="NCBI Taxonomy" id="947166"/>
    <lineage>
        <taxon>Eukaryota</taxon>
        <taxon>Metazoa</taxon>
        <taxon>Ecdysozoa</taxon>
        <taxon>Tardigrada</taxon>
        <taxon>Eutardigrada</taxon>
        <taxon>Parachela</taxon>
        <taxon>Hypsibioidea</taxon>
        <taxon>Ramazzottiidae</taxon>
        <taxon>Ramazzottius</taxon>
    </lineage>
</organism>
<feature type="domain" description="Anticodon-binding" evidence="2">
    <location>
        <begin position="198"/>
        <end position="270"/>
    </location>
</feature>
<dbReference type="GO" id="GO:0005524">
    <property type="term" value="F:ATP binding"/>
    <property type="evidence" value="ECO:0007669"/>
    <property type="project" value="InterPro"/>
</dbReference>